<dbReference type="Proteomes" id="UP000032611">
    <property type="component" value="Chromosome"/>
</dbReference>
<dbReference type="InterPro" id="IPR010065">
    <property type="entry name" value="AA_ABC_transptr_permease_3TM"/>
</dbReference>
<dbReference type="InterPro" id="IPR035906">
    <property type="entry name" value="MetI-like_sf"/>
</dbReference>
<protein>
    <recommendedName>
        <fullName evidence="10">ABC transmembrane type-1 domain-containing protein</fullName>
    </recommendedName>
</protein>
<evidence type="ECO:0000313" key="12">
    <source>
        <dbReference type="Proteomes" id="UP000032611"/>
    </source>
</evidence>
<proteinExistence type="inferred from homology"/>
<evidence type="ECO:0000256" key="2">
    <source>
        <dbReference type="ARBA" id="ARBA00010072"/>
    </source>
</evidence>
<dbReference type="STRING" id="1486262.TM49_20485"/>
<dbReference type="PROSITE" id="PS50928">
    <property type="entry name" value="ABC_TM1"/>
    <property type="match status" value="1"/>
</dbReference>
<dbReference type="KEGG" id="mey:TM49_20485"/>
<evidence type="ECO:0000256" key="9">
    <source>
        <dbReference type="RuleBase" id="RU363032"/>
    </source>
</evidence>
<dbReference type="HOGENOM" id="CLU_019602_1_0_5"/>
<keyword evidence="5 9" id="KW-0812">Transmembrane</keyword>
<feature type="transmembrane region" description="Helical" evidence="9">
    <location>
        <begin position="16"/>
        <end position="45"/>
    </location>
</feature>
<feature type="transmembrane region" description="Helical" evidence="9">
    <location>
        <begin position="191"/>
        <end position="210"/>
    </location>
</feature>
<evidence type="ECO:0000259" key="10">
    <source>
        <dbReference type="PROSITE" id="PS50928"/>
    </source>
</evidence>
<evidence type="ECO:0000256" key="8">
    <source>
        <dbReference type="ARBA" id="ARBA00023136"/>
    </source>
</evidence>
<accession>A0A0D5LTI7</accession>
<dbReference type="PATRIC" id="fig|1486262.3.peg.4233"/>
<evidence type="ECO:0000256" key="1">
    <source>
        <dbReference type="ARBA" id="ARBA00004429"/>
    </source>
</evidence>
<comment type="subcellular location">
    <subcellularLocation>
        <location evidence="1">Cell inner membrane</location>
        <topology evidence="1">Multi-pass membrane protein</topology>
    </subcellularLocation>
    <subcellularLocation>
        <location evidence="9">Cell membrane</location>
        <topology evidence="9">Multi-pass membrane protein</topology>
    </subcellularLocation>
</comment>
<dbReference type="AlphaFoldDB" id="A0A0D5LTI7"/>
<dbReference type="RefSeq" id="WP_045683942.1">
    <property type="nucleotide sequence ID" value="NZ_CP010803.1"/>
</dbReference>
<evidence type="ECO:0000256" key="6">
    <source>
        <dbReference type="ARBA" id="ARBA00022970"/>
    </source>
</evidence>
<evidence type="ECO:0000256" key="7">
    <source>
        <dbReference type="ARBA" id="ARBA00022989"/>
    </source>
</evidence>
<evidence type="ECO:0000256" key="3">
    <source>
        <dbReference type="ARBA" id="ARBA00022448"/>
    </source>
</evidence>
<keyword evidence="6" id="KW-0029">Amino-acid transport</keyword>
<keyword evidence="8 9" id="KW-0472">Membrane</keyword>
<evidence type="ECO:0000313" key="11">
    <source>
        <dbReference type="EMBL" id="AJY47509.1"/>
    </source>
</evidence>
<feature type="transmembrane region" description="Helical" evidence="9">
    <location>
        <begin position="90"/>
        <end position="110"/>
    </location>
</feature>
<gene>
    <name evidence="11" type="ORF">TM49_20485</name>
</gene>
<organism evidence="11 12">
    <name type="scientific">Martelella endophytica</name>
    <dbReference type="NCBI Taxonomy" id="1486262"/>
    <lineage>
        <taxon>Bacteria</taxon>
        <taxon>Pseudomonadati</taxon>
        <taxon>Pseudomonadota</taxon>
        <taxon>Alphaproteobacteria</taxon>
        <taxon>Hyphomicrobiales</taxon>
        <taxon>Aurantimonadaceae</taxon>
        <taxon>Martelella</taxon>
    </lineage>
</organism>
<dbReference type="Pfam" id="PF00528">
    <property type="entry name" value="BPD_transp_1"/>
    <property type="match status" value="1"/>
</dbReference>
<evidence type="ECO:0000256" key="4">
    <source>
        <dbReference type="ARBA" id="ARBA00022475"/>
    </source>
</evidence>
<dbReference type="InterPro" id="IPR000515">
    <property type="entry name" value="MetI-like"/>
</dbReference>
<name>A0A0D5LTI7_MAREN</name>
<keyword evidence="12" id="KW-1185">Reference proteome</keyword>
<dbReference type="PANTHER" id="PTHR30614">
    <property type="entry name" value="MEMBRANE COMPONENT OF AMINO ACID ABC TRANSPORTER"/>
    <property type="match status" value="1"/>
</dbReference>
<dbReference type="CDD" id="cd06261">
    <property type="entry name" value="TM_PBP2"/>
    <property type="match status" value="1"/>
</dbReference>
<dbReference type="GO" id="GO:0043190">
    <property type="term" value="C:ATP-binding cassette (ABC) transporter complex"/>
    <property type="evidence" value="ECO:0007669"/>
    <property type="project" value="InterPro"/>
</dbReference>
<comment type="similarity">
    <text evidence="2">Belongs to the binding-protein-dependent transport system permease family. HisMQ subfamily.</text>
</comment>
<dbReference type="SUPFAM" id="SSF161098">
    <property type="entry name" value="MetI-like"/>
    <property type="match status" value="1"/>
</dbReference>
<dbReference type="Gene3D" id="1.10.3720.10">
    <property type="entry name" value="MetI-like"/>
    <property type="match status" value="1"/>
</dbReference>
<feature type="transmembrane region" description="Helical" evidence="9">
    <location>
        <begin position="57"/>
        <end position="78"/>
    </location>
</feature>
<feature type="domain" description="ABC transmembrane type-1" evidence="10">
    <location>
        <begin position="21"/>
        <end position="210"/>
    </location>
</feature>
<keyword evidence="7 9" id="KW-1133">Transmembrane helix</keyword>
<dbReference type="EMBL" id="CP010803">
    <property type="protein sequence ID" value="AJY47509.1"/>
    <property type="molecule type" value="Genomic_DNA"/>
</dbReference>
<dbReference type="PANTHER" id="PTHR30614:SF0">
    <property type="entry name" value="L-CYSTINE TRANSPORT SYSTEM PERMEASE PROTEIN TCYL"/>
    <property type="match status" value="1"/>
</dbReference>
<reference evidence="11 12" key="1">
    <citation type="journal article" date="2015" name="Genome Announc.">
        <title>Complete genome sequence of Martelella endophytica YC6887, which has antifungal activity associated with a halophyte.</title>
        <authorList>
            <person name="Khan A."/>
            <person name="Khan H."/>
            <person name="Chung E.J."/>
            <person name="Hossain M.T."/>
            <person name="Chung Y.R."/>
        </authorList>
    </citation>
    <scope>NUCLEOTIDE SEQUENCE [LARGE SCALE GENOMIC DNA]</scope>
    <source>
        <strain evidence="11">YC6887</strain>
    </source>
</reference>
<dbReference type="NCBIfam" id="TIGR01726">
    <property type="entry name" value="HEQRo_perm_3TM"/>
    <property type="match status" value="1"/>
</dbReference>
<dbReference type="InterPro" id="IPR043429">
    <property type="entry name" value="ArtM/GltK/GlnP/TcyL/YhdX-like"/>
</dbReference>
<dbReference type="OrthoDB" id="7341446at2"/>
<dbReference type="GO" id="GO:0022857">
    <property type="term" value="F:transmembrane transporter activity"/>
    <property type="evidence" value="ECO:0007669"/>
    <property type="project" value="InterPro"/>
</dbReference>
<keyword evidence="4" id="KW-1003">Cell membrane</keyword>
<evidence type="ECO:0000256" key="5">
    <source>
        <dbReference type="ARBA" id="ARBA00022692"/>
    </source>
</evidence>
<dbReference type="GO" id="GO:0006865">
    <property type="term" value="P:amino acid transport"/>
    <property type="evidence" value="ECO:0007669"/>
    <property type="project" value="UniProtKB-KW"/>
</dbReference>
<sequence length="218" mass="23679">MNYNFDWSAVTSNATLILAALGMTFKVSIVAEILALILGLIVALARVQPLSLFRAPAIAFIELFRSVPLLVLLIWIYYGLPIVANLDISPFTAGVVGLGLLYGANIAEVFRSGLQAVAKGQREAAMTLGFSRSKTAILITIPQATRIVAPALANTYVSMMKDATLVSVVGLVEVMRMAQTVVAETFRPFEVYTFVALIYLVLTIALGRVVDYLEYRNT</sequence>
<keyword evidence="3 9" id="KW-0813">Transport</keyword>